<proteinExistence type="predicted"/>
<dbReference type="Proteomes" id="UP000568751">
    <property type="component" value="Unassembled WGS sequence"/>
</dbReference>
<accession>A0A853FAH1</accession>
<dbReference type="EMBL" id="JACCHT010000006">
    <property type="protein sequence ID" value="NYT28615.1"/>
    <property type="molecule type" value="Genomic_DNA"/>
</dbReference>
<dbReference type="InterPro" id="IPR055804">
    <property type="entry name" value="DUF7380"/>
</dbReference>
<gene>
    <name evidence="2" type="ORF">H0A76_12605</name>
</gene>
<name>A0A853FAH1_9GAMM</name>
<organism evidence="2 3">
    <name type="scientific">Candidatus Thiodubiliella endoseptemdiera</name>
    <dbReference type="NCBI Taxonomy" id="2738886"/>
    <lineage>
        <taxon>Bacteria</taxon>
        <taxon>Pseudomonadati</taxon>
        <taxon>Pseudomonadota</taxon>
        <taxon>Gammaproteobacteria</taxon>
        <taxon>Candidatus Pseudothioglobaceae</taxon>
        <taxon>Candidatus Thiodubiliella</taxon>
    </lineage>
</organism>
<reference evidence="2 3" key="1">
    <citation type="submission" date="2020-05" db="EMBL/GenBank/DDBJ databases">
        <title>Horizontal transmission and recombination maintain forever young bacterial symbiont genomes.</title>
        <authorList>
            <person name="Russell S.L."/>
            <person name="Pepper-Tunick E."/>
            <person name="Svedberg J."/>
            <person name="Byrne A."/>
            <person name="Ruelas Castillo J."/>
            <person name="Vollmers C."/>
            <person name="Beinart R.A."/>
            <person name="Corbett-Detig R."/>
        </authorList>
    </citation>
    <scope>NUCLEOTIDE SEQUENCE [LARGE SCALE GENOMIC DNA]</scope>
    <source>
        <strain evidence="2">455</strain>
    </source>
</reference>
<evidence type="ECO:0000313" key="2">
    <source>
        <dbReference type="EMBL" id="NYT28615.1"/>
    </source>
</evidence>
<feature type="domain" description="DUF7380" evidence="1">
    <location>
        <begin position="6"/>
        <end position="179"/>
    </location>
</feature>
<dbReference type="Pfam" id="PF24098">
    <property type="entry name" value="DUF7380"/>
    <property type="match status" value="1"/>
</dbReference>
<protein>
    <recommendedName>
        <fullName evidence="1">DUF7380 domain-containing protein</fullName>
    </recommendedName>
</protein>
<comment type="caution">
    <text evidence="2">The sequence shown here is derived from an EMBL/GenBank/DDBJ whole genome shotgun (WGS) entry which is preliminary data.</text>
</comment>
<evidence type="ECO:0000259" key="1">
    <source>
        <dbReference type="Pfam" id="PF24098"/>
    </source>
</evidence>
<dbReference type="AlphaFoldDB" id="A0A853FAH1"/>
<evidence type="ECO:0000313" key="3">
    <source>
        <dbReference type="Proteomes" id="UP000568751"/>
    </source>
</evidence>
<sequence length="335" mass="38372">MGHYPENTNISLDDFNACGWREALEEARREDYSSMWQQLSSKARKATEEGNLEAGKVLWLLADACSMMLKPNSSNKPFAPFIVMDGKRSARPEDFKNEDIEFFSQIIPFIDEPKLCARISDIAWLLSKPRNHKHALSAIDNYRSIEIGTESWIRDGRDGRECWDRAIQLCLMLQAGAGERLKEIESKIVEALKESLPEDGYLANWLADLLSKHHLGVKDNRDIAEKLEALATYFEDSGDLHRARDYLDAASEWYKKSEDAPQSTVMIVRNAECWVKEAINMVAASFYFYESAIHKYRTIPKALRDQHNVEERIVELRGLMNEAGKLIKPQNPTTI</sequence>